<dbReference type="AlphaFoldDB" id="A0A392VZ38"/>
<sequence>MTESGNYYYNVIPFDLKNAGPTYQRMMNK</sequence>
<feature type="non-terminal residue" evidence="1">
    <location>
        <position position="29"/>
    </location>
</feature>
<keyword evidence="2" id="KW-1185">Reference proteome</keyword>
<evidence type="ECO:0000313" key="1">
    <source>
        <dbReference type="EMBL" id="MCI93257.1"/>
    </source>
</evidence>
<organism evidence="1 2">
    <name type="scientific">Trifolium medium</name>
    <dbReference type="NCBI Taxonomy" id="97028"/>
    <lineage>
        <taxon>Eukaryota</taxon>
        <taxon>Viridiplantae</taxon>
        <taxon>Streptophyta</taxon>
        <taxon>Embryophyta</taxon>
        <taxon>Tracheophyta</taxon>
        <taxon>Spermatophyta</taxon>
        <taxon>Magnoliopsida</taxon>
        <taxon>eudicotyledons</taxon>
        <taxon>Gunneridae</taxon>
        <taxon>Pentapetalae</taxon>
        <taxon>rosids</taxon>
        <taxon>fabids</taxon>
        <taxon>Fabales</taxon>
        <taxon>Fabaceae</taxon>
        <taxon>Papilionoideae</taxon>
        <taxon>50 kb inversion clade</taxon>
        <taxon>NPAAA clade</taxon>
        <taxon>Hologalegina</taxon>
        <taxon>IRL clade</taxon>
        <taxon>Trifolieae</taxon>
        <taxon>Trifolium</taxon>
    </lineage>
</organism>
<name>A0A392VZ38_9FABA</name>
<dbReference type="EMBL" id="LXQA011324339">
    <property type="protein sequence ID" value="MCI93257.1"/>
    <property type="molecule type" value="Genomic_DNA"/>
</dbReference>
<dbReference type="Proteomes" id="UP000265520">
    <property type="component" value="Unassembled WGS sequence"/>
</dbReference>
<comment type="caution">
    <text evidence="1">The sequence shown here is derived from an EMBL/GenBank/DDBJ whole genome shotgun (WGS) entry which is preliminary data.</text>
</comment>
<protein>
    <submittedName>
        <fullName evidence="1">Uncharacterized protein</fullName>
    </submittedName>
</protein>
<evidence type="ECO:0000313" key="2">
    <source>
        <dbReference type="Proteomes" id="UP000265520"/>
    </source>
</evidence>
<proteinExistence type="predicted"/>
<accession>A0A392VZ38</accession>
<reference evidence="1 2" key="1">
    <citation type="journal article" date="2018" name="Front. Plant Sci.">
        <title>Red Clover (Trifolium pratense) and Zigzag Clover (T. medium) - A Picture of Genomic Similarities and Differences.</title>
        <authorList>
            <person name="Dluhosova J."/>
            <person name="Istvanek J."/>
            <person name="Nedelnik J."/>
            <person name="Repkova J."/>
        </authorList>
    </citation>
    <scope>NUCLEOTIDE SEQUENCE [LARGE SCALE GENOMIC DNA]</scope>
    <source>
        <strain evidence="2">cv. 10/8</strain>
        <tissue evidence="1">Leaf</tissue>
    </source>
</reference>
<dbReference type="SUPFAM" id="SSF56672">
    <property type="entry name" value="DNA/RNA polymerases"/>
    <property type="match status" value="1"/>
</dbReference>
<dbReference type="InterPro" id="IPR043502">
    <property type="entry name" value="DNA/RNA_pol_sf"/>
</dbReference>